<gene>
    <name evidence="1" type="ORF">BS47DRAFT_1392525</name>
</gene>
<name>A0A9P6DTK5_9AGAM</name>
<proteinExistence type="predicted"/>
<organism evidence="1 2">
    <name type="scientific">Hydnum rufescens UP504</name>
    <dbReference type="NCBI Taxonomy" id="1448309"/>
    <lineage>
        <taxon>Eukaryota</taxon>
        <taxon>Fungi</taxon>
        <taxon>Dikarya</taxon>
        <taxon>Basidiomycota</taxon>
        <taxon>Agaricomycotina</taxon>
        <taxon>Agaricomycetes</taxon>
        <taxon>Cantharellales</taxon>
        <taxon>Hydnaceae</taxon>
        <taxon>Hydnum</taxon>
    </lineage>
</organism>
<protein>
    <submittedName>
        <fullName evidence="1">Uncharacterized protein</fullName>
    </submittedName>
</protein>
<comment type="caution">
    <text evidence="1">The sequence shown here is derived from an EMBL/GenBank/DDBJ whole genome shotgun (WGS) entry which is preliminary data.</text>
</comment>
<dbReference type="AlphaFoldDB" id="A0A9P6DTK5"/>
<keyword evidence="2" id="KW-1185">Reference proteome</keyword>
<dbReference type="EMBL" id="MU128961">
    <property type="protein sequence ID" value="KAF9514401.1"/>
    <property type="molecule type" value="Genomic_DNA"/>
</dbReference>
<accession>A0A9P6DTK5</accession>
<sequence length="248" mass="27871">MGPEVCAASASHEMWKLDAVDFLKIEHCKDSLTECTEGPNGERSNYSENPSEYLDREFEGTEISTHGCSRVRAFHDPYMGIMNVNHQLQPSCPPTLHTHPVYKACEGFDHDSTTHHSLLEHHAARTFNSSRVPNSPIISRLYLFLLRVILAVLPTCWIEDADNGPIDPAREIVAARGRRTMDDTPRDYAANPLGPFRDLQVNSNGFLLVISDFRSCPPNITGCLPLTLLSIAPWAIFQTARRQDRMIE</sequence>
<evidence type="ECO:0000313" key="2">
    <source>
        <dbReference type="Proteomes" id="UP000886523"/>
    </source>
</evidence>
<dbReference type="Proteomes" id="UP000886523">
    <property type="component" value="Unassembled WGS sequence"/>
</dbReference>
<reference evidence="1" key="1">
    <citation type="journal article" date="2020" name="Nat. Commun.">
        <title>Large-scale genome sequencing of mycorrhizal fungi provides insights into the early evolution of symbiotic traits.</title>
        <authorList>
            <person name="Miyauchi S."/>
            <person name="Kiss E."/>
            <person name="Kuo A."/>
            <person name="Drula E."/>
            <person name="Kohler A."/>
            <person name="Sanchez-Garcia M."/>
            <person name="Morin E."/>
            <person name="Andreopoulos B."/>
            <person name="Barry K.W."/>
            <person name="Bonito G."/>
            <person name="Buee M."/>
            <person name="Carver A."/>
            <person name="Chen C."/>
            <person name="Cichocki N."/>
            <person name="Clum A."/>
            <person name="Culley D."/>
            <person name="Crous P.W."/>
            <person name="Fauchery L."/>
            <person name="Girlanda M."/>
            <person name="Hayes R.D."/>
            <person name="Keri Z."/>
            <person name="LaButti K."/>
            <person name="Lipzen A."/>
            <person name="Lombard V."/>
            <person name="Magnuson J."/>
            <person name="Maillard F."/>
            <person name="Murat C."/>
            <person name="Nolan M."/>
            <person name="Ohm R.A."/>
            <person name="Pangilinan J."/>
            <person name="Pereira M.F."/>
            <person name="Perotto S."/>
            <person name="Peter M."/>
            <person name="Pfister S."/>
            <person name="Riley R."/>
            <person name="Sitrit Y."/>
            <person name="Stielow J.B."/>
            <person name="Szollosi G."/>
            <person name="Zifcakova L."/>
            <person name="Stursova M."/>
            <person name="Spatafora J.W."/>
            <person name="Tedersoo L."/>
            <person name="Vaario L.M."/>
            <person name="Yamada A."/>
            <person name="Yan M."/>
            <person name="Wang P."/>
            <person name="Xu J."/>
            <person name="Bruns T."/>
            <person name="Baldrian P."/>
            <person name="Vilgalys R."/>
            <person name="Dunand C."/>
            <person name="Henrissat B."/>
            <person name="Grigoriev I.V."/>
            <person name="Hibbett D."/>
            <person name="Nagy L.G."/>
            <person name="Martin F.M."/>
        </authorList>
    </citation>
    <scope>NUCLEOTIDE SEQUENCE</scope>
    <source>
        <strain evidence="1">UP504</strain>
    </source>
</reference>
<evidence type="ECO:0000313" key="1">
    <source>
        <dbReference type="EMBL" id="KAF9514401.1"/>
    </source>
</evidence>